<dbReference type="Proteomes" id="UP001055167">
    <property type="component" value="Unassembled WGS sequence"/>
</dbReference>
<reference evidence="3" key="2">
    <citation type="submission" date="2021-08" db="EMBL/GenBank/DDBJ databases">
        <authorList>
            <person name="Tani A."/>
            <person name="Ola A."/>
            <person name="Ogura Y."/>
            <person name="Katsura K."/>
            <person name="Hayashi T."/>
        </authorList>
    </citation>
    <scope>NUCLEOTIDE SEQUENCE</scope>
    <source>
        <strain evidence="3">KCTC 52305</strain>
    </source>
</reference>
<feature type="signal peptide" evidence="2">
    <location>
        <begin position="1"/>
        <end position="23"/>
    </location>
</feature>
<comment type="caution">
    <text evidence="3">The sequence shown here is derived from an EMBL/GenBank/DDBJ whole genome shotgun (WGS) entry which is preliminary data.</text>
</comment>
<evidence type="ECO:0000256" key="1">
    <source>
        <dbReference type="SAM" id="MobiDB-lite"/>
    </source>
</evidence>
<evidence type="ECO:0000313" key="4">
    <source>
        <dbReference type="Proteomes" id="UP001055167"/>
    </source>
</evidence>
<reference evidence="3" key="1">
    <citation type="journal article" date="2021" name="Front. Microbiol.">
        <title>Comprehensive Comparative Genomics and Phenotyping of Methylobacterium Species.</title>
        <authorList>
            <person name="Alessa O."/>
            <person name="Ogura Y."/>
            <person name="Fujitani Y."/>
            <person name="Takami H."/>
            <person name="Hayashi T."/>
            <person name="Sahin N."/>
            <person name="Tani A."/>
        </authorList>
    </citation>
    <scope>NUCLEOTIDE SEQUENCE</scope>
    <source>
        <strain evidence="3">KCTC 52305</strain>
    </source>
</reference>
<gene>
    <name evidence="3" type="ORF">OPKNFCMD_5364</name>
</gene>
<keyword evidence="4" id="KW-1185">Reference proteome</keyword>
<dbReference type="RefSeq" id="WP_238313986.1">
    <property type="nucleotide sequence ID" value="NZ_BPQH01000020.1"/>
</dbReference>
<protein>
    <submittedName>
        <fullName evidence="3">Uncharacterized protein</fullName>
    </submittedName>
</protein>
<sequence length="198" mass="20170">MTALARALALSLAVAAGAAPARSAPVGPAPARSAPDTPPVACGTQAAEYSGGAKGFRLWVTRRGAMTWTNPLRPLSPESLQVLQVVIRGKAATAYGPDLSRLQRGGPPAALEALNGTAIRWTDAADGLPPVLRIVDDEGAKVLAELAFQACGDAPKVAEAKPAQKPRTAKAKPRPSPDPPADATRTPSGLTLPQGAIP</sequence>
<accession>A0ABQ4R4H3</accession>
<proteinExistence type="predicted"/>
<evidence type="ECO:0000256" key="2">
    <source>
        <dbReference type="SAM" id="SignalP"/>
    </source>
</evidence>
<dbReference type="EMBL" id="BPQH01000020">
    <property type="protein sequence ID" value="GJD52598.1"/>
    <property type="molecule type" value="Genomic_DNA"/>
</dbReference>
<feature type="region of interest" description="Disordered" evidence="1">
    <location>
        <begin position="154"/>
        <end position="198"/>
    </location>
</feature>
<evidence type="ECO:0000313" key="3">
    <source>
        <dbReference type="EMBL" id="GJD52598.1"/>
    </source>
</evidence>
<name>A0ABQ4R4H3_9HYPH</name>
<organism evidence="3 4">
    <name type="scientific">Methylobacterium crusticola</name>
    <dbReference type="NCBI Taxonomy" id="1697972"/>
    <lineage>
        <taxon>Bacteria</taxon>
        <taxon>Pseudomonadati</taxon>
        <taxon>Pseudomonadota</taxon>
        <taxon>Alphaproteobacteria</taxon>
        <taxon>Hyphomicrobiales</taxon>
        <taxon>Methylobacteriaceae</taxon>
        <taxon>Methylobacterium</taxon>
    </lineage>
</organism>
<keyword evidence="2" id="KW-0732">Signal</keyword>
<feature type="chain" id="PRO_5045394948" evidence="2">
    <location>
        <begin position="24"/>
        <end position="198"/>
    </location>
</feature>